<dbReference type="InterPro" id="IPR007329">
    <property type="entry name" value="FMN-bd"/>
</dbReference>
<comment type="similarity">
    <text evidence="1 8">Belongs to the FAD-dependent oxidoreductase 2 family. FRD/SDH subfamily.</text>
</comment>
<evidence type="ECO:0000256" key="7">
    <source>
        <dbReference type="ARBA" id="ARBA00049922"/>
    </source>
</evidence>
<evidence type="ECO:0000256" key="8">
    <source>
        <dbReference type="RuleBase" id="RU366062"/>
    </source>
</evidence>
<keyword evidence="12" id="KW-1185">Reference proteome</keyword>
<dbReference type="PRINTS" id="PR00368">
    <property type="entry name" value="FADPNR"/>
</dbReference>
<dbReference type="STRING" id="525919.Apre_0138"/>
<dbReference type="Gene3D" id="3.90.700.10">
    <property type="entry name" value="Succinate dehydrogenase/fumarate reductase flavoprotein, catalytic domain"/>
    <property type="match status" value="1"/>
</dbReference>
<feature type="domain" description="FMN-binding" evidence="10">
    <location>
        <begin position="63"/>
        <end position="136"/>
    </location>
</feature>
<evidence type="ECO:0000256" key="4">
    <source>
        <dbReference type="ARBA" id="ARBA00022630"/>
    </source>
</evidence>
<dbReference type="SMART" id="SM00900">
    <property type="entry name" value="FMN_bind"/>
    <property type="match status" value="1"/>
</dbReference>
<sequence length="608" mass="64945">MKAKKLFASLSLILALTSCASQSPKTTEETKEDVKTEESASKESKKDSKIEEISGTYEGSAKGYGGDIKVKVTLDKGEITDIETEESETKSVGSAGIERVKEEIIAKNSTDVDRTTGATISSAAFISAVNEALLTAGIDSDKLVAKEIEDDFKTPIETDVVVVGSGGAGLSAAIQLAQDGKNVTVVEKAGITGGNSSLASGGMNASETRLQEKEGIPDTNELFFEDTMKGGHDINNPDLVRKMVDSSSEAIDWLEDNGAPLTQLKFSGGQSEMRTHAPVNDEGKSIPVGSYLVDKLTTKAKELGVDIIYDARVKEILMEDGKAKGVLAETNKGDLTVNAKAVIVASGGFGANMDMVVEYKPELEGYVSTNAKSITGDAVNFLKEAGANFIDMDQIQIHPTVVQKDGSLISEGLRGEGAILLNQKGERFVDELETRDFVSKTILDQEGKAAYLLVDQKMMDESATIQKYYDKGLLEKAEDYKAIAEIIGCDEETVKNSIEKWKEICANNEDPDFGRKGMDKSKSDLSKAPYYLVKIAPGIHHTMGGVEVNTNSEVISKESAPIPGLYAAGEVTGGVHGANRLGGNAVTDIVVFGRNAAKSAEEYIKENN</sequence>
<feature type="region of interest" description="Disordered" evidence="9">
    <location>
        <begin position="21"/>
        <end position="53"/>
    </location>
</feature>
<dbReference type="InterPro" id="IPR010960">
    <property type="entry name" value="Flavocytochrome_c"/>
</dbReference>
<protein>
    <recommendedName>
        <fullName evidence="3 8">Urocanate reductase</fullName>
        <ecNumber evidence="2 8">1.3.99.33</ecNumber>
    </recommendedName>
</protein>
<dbReference type="Gene3D" id="3.50.50.60">
    <property type="entry name" value="FAD/NAD(P)-binding domain"/>
    <property type="match status" value="1"/>
</dbReference>
<evidence type="ECO:0000256" key="3">
    <source>
        <dbReference type="ARBA" id="ARBA00015872"/>
    </source>
</evidence>
<dbReference type="GO" id="GO:0016020">
    <property type="term" value="C:membrane"/>
    <property type="evidence" value="ECO:0007669"/>
    <property type="project" value="InterPro"/>
</dbReference>
<name>C7RFC9_ANAPD</name>
<feature type="signal peptide" evidence="8">
    <location>
        <begin position="1"/>
        <end position="20"/>
    </location>
</feature>
<evidence type="ECO:0000313" key="12">
    <source>
        <dbReference type="Proteomes" id="UP000002294"/>
    </source>
</evidence>
<dbReference type="GO" id="GO:0010181">
    <property type="term" value="F:FMN binding"/>
    <property type="evidence" value="ECO:0007669"/>
    <property type="project" value="InterPro"/>
</dbReference>
<dbReference type="InterPro" id="IPR003953">
    <property type="entry name" value="FAD-dep_OxRdtase_2_FAD-bd"/>
</dbReference>
<evidence type="ECO:0000256" key="9">
    <source>
        <dbReference type="SAM" id="MobiDB-lite"/>
    </source>
</evidence>
<evidence type="ECO:0000259" key="10">
    <source>
        <dbReference type="SMART" id="SM00900"/>
    </source>
</evidence>
<organism evidence="11 12">
    <name type="scientific">Anaerococcus prevotii (strain ATCC 9321 / DSM 20548 / JCM 6508 / NCTC 11806 / PC1)</name>
    <name type="common">Peptostreptococcus prevotii</name>
    <name type="synonym">Peptococcus prevotii</name>
    <dbReference type="NCBI Taxonomy" id="525919"/>
    <lineage>
        <taxon>Bacteria</taxon>
        <taxon>Bacillati</taxon>
        <taxon>Bacillota</taxon>
        <taxon>Tissierellia</taxon>
        <taxon>Tissierellales</taxon>
        <taxon>Peptoniphilaceae</taxon>
        <taxon>Anaerococcus</taxon>
    </lineage>
</organism>
<dbReference type="SUPFAM" id="SSF56425">
    <property type="entry name" value="Succinate dehydrogenase/fumarate reductase flavoprotein, catalytic domain"/>
    <property type="match status" value="1"/>
</dbReference>
<dbReference type="Pfam" id="PF04205">
    <property type="entry name" value="FMN_bind"/>
    <property type="match status" value="1"/>
</dbReference>
<dbReference type="eggNOG" id="COG1053">
    <property type="taxonomic scope" value="Bacteria"/>
</dbReference>
<dbReference type="InterPro" id="IPR027477">
    <property type="entry name" value="Succ_DH/fumarate_Rdtase_cat_sf"/>
</dbReference>
<dbReference type="PROSITE" id="PS51257">
    <property type="entry name" value="PROKAR_LIPOPROTEIN"/>
    <property type="match status" value="1"/>
</dbReference>
<dbReference type="FunFam" id="3.90.700.10:FF:000007">
    <property type="entry name" value="NADH-dependent fumarate reductase"/>
    <property type="match status" value="1"/>
</dbReference>
<comment type="cofactor">
    <cofactor evidence="8">
        <name>FAD</name>
        <dbReference type="ChEBI" id="CHEBI:57692"/>
    </cofactor>
    <text evidence="8">Binds 1 FAD per subunit.</text>
</comment>
<dbReference type="eggNOG" id="COG3976">
    <property type="taxonomic scope" value="Bacteria"/>
</dbReference>
<proteinExistence type="inferred from homology"/>
<dbReference type="Gene3D" id="3.90.1010.20">
    <property type="match status" value="1"/>
</dbReference>
<reference evidence="11 12" key="1">
    <citation type="journal article" date="2009" name="Stand. Genomic Sci.">
        <title>Complete genome sequence of Anaerococcus prevotii type strain (PC1).</title>
        <authorList>
            <person name="Labutti K."/>
            <person name="Pukall R."/>
            <person name="Steenblock K."/>
            <person name="Glavina Del Rio T."/>
            <person name="Tice H."/>
            <person name="Copeland A."/>
            <person name="Cheng J.F."/>
            <person name="Lucas S."/>
            <person name="Chen F."/>
            <person name="Nolan M."/>
            <person name="Bruce D."/>
            <person name="Goodwin L."/>
            <person name="Pitluck S."/>
            <person name="Ivanova N."/>
            <person name="Mavromatis K."/>
            <person name="Ovchinnikova G."/>
            <person name="Pati A."/>
            <person name="Chen A."/>
            <person name="Palaniappan K."/>
            <person name="Land M."/>
            <person name="Hauser L."/>
            <person name="Chang Y.J."/>
            <person name="Jeffries C.D."/>
            <person name="Chain P."/>
            <person name="Saunders E."/>
            <person name="Brettin T."/>
            <person name="Detter J.C."/>
            <person name="Han C."/>
            <person name="Goker M."/>
            <person name="Bristow J."/>
            <person name="Eisen J.A."/>
            <person name="Markowitz V."/>
            <person name="Hugenholtz P."/>
            <person name="Kyrpides N.C."/>
            <person name="Klenk H.P."/>
            <person name="Lapidus A."/>
        </authorList>
    </citation>
    <scope>NUCLEOTIDE SEQUENCE [LARGE SCALE GENOMIC DNA]</scope>
    <source>
        <strain evidence="12">ATCC 9321 / DSM 20548 / JCM 6508 / NCTC 11806 / PC1</strain>
    </source>
</reference>
<dbReference type="RefSeq" id="WP_012803609.1">
    <property type="nucleotide sequence ID" value="NC_013171.1"/>
</dbReference>
<keyword evidence="4 8" id="KW-0285">Flavoprotein</keyword>
<feature type="compositionally biased region" description="Basic and acidic residues" evidence="9">
    <location>
        <begin position="26"/>
        <end position="52"/>
    </location>
</feature>
<dbReference type="KEGG" id="apr:Apre_0138"/>
<feature type="chain" id="PRO_5039750928" description="Urocanate reductase" evidence="8">
    <location>
        <begin position="21"/>
        <end position="608"/>
    </location>
</feature>
<dbReference type="OrthoDB" id="9806724at2"/>
<evidence type="ECO:0000256" key="2">
    <source>
        <dbReference type="ARBA" id="ARBA00013137"/>
    </source>
</evidence>
<evidence type="ECO:0000256" key="1">
    <source>
        <dbReference type="ARBA" id="ARBA00008040"/>
    </source>
</evidence>
<evidence type="ECO:0000256" key="5">
    <source>
        <dbReference type="ARBA" id="ARBA00022827"/>
    </source>
</evidence>
<dbReference type="GO" id="GO:0033765">
    <property type="term" value="F:steroid dehydrogenase activity, acting on the CH-CH group of donors"/>
    <property type="evidence" value="ECO:0007669"/>
    <property type="project" value="UniProtKB-ARBA"/>
</dbReference>
<keyword evidence="5 8" id="KW-0274">FAD</keyword>
<dbReference type="InterPro" id="IPR036188">
    <property type="entry name" value="FAD/NAD-bd_sf"/>
</dbReference>
<dbReference type="Proteomes" id="UP000002294">
    <property type="component" value="Chromosome"/>
</dbReference>
<comment type="catalytic activity">
    <reaction evidence="7 8">
        <text>dihydrourocanate + A = urocanate + AH2</text>
        <dbReference type="Rhea" id="RHEA:36059"/>
        <dbReference type="ChEBI" id="CHEBI:13193"/>
        <dbReference type="ChEBI" id="CHEBI:17499"/>
        <dbReference type="ChEBI" id="CHEBI:27247"/>
        <dbReference type="ChEBI" id="CHEBI:72991"/>
        <dbReference type="EC" id="1.3.99.33"/>
    </reaction>
</comment>
<gene>
    <name evidence="11" type="ordered locus">Apre_0138</name>
</gene>
<evidence type="ECO:0000313" key="11">
    <source>
        <dbReference type="EMBL" id="ACV28190.1"/>
    </source>
</evidence>
<dbReference type="NCBIfam" id="TIGR01813">
    <property type="entry name" value="flavo_cyto_c"/>
    <property type="match status" value="1"/>
</dbReference>
<evidence type="ECO:0000256" key="6">
    <source>
        <dbReference type="ARBA" id="ARBA00023002"/>
    </source>
</evidence>
<dbReference type="PANTHER" id="PTHR43400:SF7">
    <property type="entry name" value="FAD-DEPENDENT OXIDOREDUCTASE 2 FAD BINDING DOMAIN-CONTAINING PROTEIN"/>
    <property type="match status" value="1"/>
</dbReference>
<keyword evidence="6 8" id="KW-0560">Oxidoreductase</keyword>
<dbReference type="PANTHER" id="PTHR43400">
    <property type="entry name" value="FUMARATE REDUCTASE"/>
    <property type="match status" value="1"/>
</dbReference>
<dbReference type="InterPro" id="IPR050315">
    <property type="entry name" value="FAD-oxidoreductase_2"/>
</dbReference>
<dbReference type="EMBL" id="CP001708">
    <property type="protein sequence ID" value="ACV28190.1"/>
    <property type="molecule type" value="Genomic_DNA"/>
</dbReference>
<dbReference type="AlphaFoldDB" id="C7RFC9"/>
<accession>C7RFC9</accession>
<dbReference type="Pfam" id="PF00890">
    <property type="entry name" value="FAD_binding_2"/>
    <property type="match status" value="1"/>
</dbReference>
<dbReference type="EC" id="1.3.99.33" evidence="2 8"/>
<dbReference type="SUPFAM" id="SSF51905">
    <property type="entry name" value="FAD/NAD(P)-binding domain"/>
    <property type="match status" value="1"/>
</dbReference>
<comment type="cofactor">
    <cofactor evidence="8">
        <name>FMN</name>
        <dbReference type="ChEBI" id="CHEBI:58210"/>
    </cofactor>
    <text evidence="8">Binds 1 or 2 FMN covalently per subunit.</text>
</comment>
<keyword evidence="8" id="KW-0732">Signal</keyword>
<dbReference type="HOGENOM" id="CLU_011398_4_0_9"/>